<feature type="compositionally biased region" description="Low complexity" evidence="1">
    <location>
        <begin position="1"/>
        <end position="10"/>
    </location>
</feature>
<accession>A0A2S5BJ67</accession>
<name>A0A2S5BJ67_9BASI</name>
<evidence type="ECO:0000256" key="1">
    <source>
        <dbReference type="SAM" id="MobiDB-lite"/>
    </source>
</evidence>
<dbReference type="AlphaFoldDB" id="A0A2S5BJ67"/>
<comment type="caution">
    <text evidence="2">The sequence shown here is derived from an EMBL/GenBank/DDBJ whole genome shotgun (WGS) entry which is preliminary data.</text>
</comment>
<feature type="compositionally biased region" description="Polar residues" evidence="1">
    <location>
        <begin position="47"/>
        <end position="59"/>
    </location>
</feature>
<protein>
    <submittedName>
        <fullName evidence="2">Uncharacterized protein</fullName>
    </submittedName>
</protein>
<feature type="region of interest" description="Disordered" evidence="1">
    <location>
        <begin position="1"/>
        <end position="105"/>
    </location>
</feature>
<dbReference type="Proteomes" id="UP000237144">
    <property type="component" value="Unassembled WGS sequence"/>
</dbReference>
<dbReference type="EMBL" id="PJQD01000001">
    <property type="protein sequence ID" value="POY76807.1"/>
    <property type="molecule type" value="Genomic_DNA"/>
</dbReference>
<gene>
    <name evidence="2" type="ORF">BMF94_0059</name>
</gene>
<sequence length="186" mass="18978">MSTSALTTAPASPPAPPLPLSSDPPPPPLSPLDSPAVLAAQGLENPMNDQKQDSATDTVPHNGVLVPAAGDGGGSGGLVEGVEAATEAHEDERPQSPKTTKRTRPRIITIVKAARPPDELPDLRARGLVPISLMRAVLVAPAWVPSAATPTASAVSAAATPTSVRPVFALAGVNNPSRTLVQARRR</sequence>
<keyword evidence="3" id="KW-1185">Reference proteome</keyword>
<reference evidence="2 3" key="1">
    <citation type="journal article" date="2018" name="Front. Microbiol.">
        <title>Prospects for Fungal Bioremediation of Acidic Radioactive Waste Sites: Characterization and Genome Sequence of Rhodotorula taiwanensis MD1149.</title>
        <authorList>
            <person name="Tkavc R."/>
            <person name="Matrosova V.Y."/>
            <person name="Grichenko O.E."/>
            <person name="Gostincar C."/>
            <person name="Volpe R.P."/>
            <person name="Klimenkova P."/>
            <person name="Gaidamakova E.K."/>
            <person name="Zhou C.E."/>
            <person name="Stewart B.J."/>
            <person name="Lyman M.G."/>
            <person name="Malfatti S.A."/>
            <person name="Rubinfeld B."/>
            <person name="Courtot M."/>
            <person name="Singh J."/>
            <person name="Dalgard C.L."/>
            <person name="Hamilton T."/>
            <person name="Frey K.G."/>
            <person name="Gunde-Cimerman N."/>
            <person name="Dugan L."/>
            <person name="Daly M.J."/>
        </authorList>
    </citation>
    <scope>NUCLEOTIDE SEQUENCE [LARGE SCALE GENOMIC DNA]</scope>
    <source>
        <strain evidence="2 3">MD1149</strain>
    </source>
</reference>
<organism evidence="2 3">
    <name type="scientific">Rhodotorula taiwanensis</name>
    <dbReference type="NCBI Taxonomy" id="741276"/>
    <lineage>
        <taxon>Eukaryota</taxon>
        <taxon>Fungi</taxon>
        <taxon>Dikarya</taxon>
        <taxon>Basidiomycota</taxon>
        <taxon>Pucciniomycotina</taxon>
        <taxon>Microbotryomycetes</taxon>
        <taxon>Sporidiobolales</taxon>
        <taxon>Sporidiobolaceae</taxon>
        <taxon>Rhodotorula</taxon>
    </lineage>
</organism>
<evidence type="ECO:0000313" key="3">
    <source>
        <dbReference type="Proteomes" id="UP000237144"/>
    </source>
</evidence>
<evidence type="ECO:0000313" key="2">
    <source>
        <dbReference type="EMBL" id="POY76807.1"/>
    </source>
</evidence>
<feature type="compositionally biased region" description="Low complexity" evidence="1">
    <location>
        <begin position="31"/>
        <end position="40"/>
    </location>
</feature>
<feature type="compositionally biased region" description="Basic and acidic residues" evidence="1">
    <location>
        <begin position="86"/>
        <end position="95"/>
    </location>
</feature>
<feature type="compositionally biased region" description="Pro residues" evidence="1">
    <location>
        <begin position="11"/>
        <end position="30"/>
    </location>
</feature>
<feature type="compositionally biased region" description="Gly residues" evidence="1">
    <location>
        <begin position="70"/>
        <end position="79"/>
    </location>
</feature>
<proteinExistence type="predicted"/>